<dbReference type="InterPro" id="IPR051615">
    <property type="entry name" value="Transcr_Regulatory_Elem"/>
</dbReference>
<feature type="region of interest" description="Disordered" evidence="8">
    <location>
        <begin position="651"/>
        <end position="683"/>
    </location>
</feature>
<evidence type="ECO:0000256" key="8">
    <source>
        <dbReference type="SAM" id="MobiDB-lite"/>
    </source>
</evidence>
<dbReference type="EMBL" id="PDLM01000015">
    <property type="protein sequence ID" value="RDW60727.1"/>
    <property type="molecule type" value="Genomic_DNA"/>
</dbReference>
<keyword evidence="3" id="KW-0862">Zinc</keyword>
<evidence type="ECO:0000256" key="7">
    <source>
        <dbReference type="ARBA" id="ARBA00023242"/>
    </source>
</evidence>
<sequence>MPPAALPLSPLQPLQPLAQRLLLPKKESGSGPALLSQSSEAGPSKKRKCISLACMPCRTRKSKCDGQKPTCSACVTVYNTECFYDIDSDRRRKGALKRDIKHLMEDNERREFILDALRNAADADLDDVVQIIRSDRTYEAIAEALENLNLNLTTRNKSERPTLEGELADFVGKPCTDKDGQTRLYGHTSNLAILGNDEAVHSKAIIEAVTWTNVTSDVEFIKHLFNLYFAWSHPFYLLFPQETFFMAMRDRNTKYCSPLLVNAVLAVGCHFSDRPEARADPKDPSTVGEHFFAEARRILCDEVQSDAAYTMLTTVQALGVMSIKSAMTGADSPGWKFSSSMMAMSIELGLQASVNALPNSKVSATEIEARRVTFWGCYVLQTAWAICIGRISLMPQGAITVDKVPLKDGLELKSWTPFGCPQQEKLVQAGYTYTVLGQTAMLTEIVNETVHMFYAPQGRTTSRKVLNLHLRMQKWYAQLPEALAVQPEGHPTTAQVVALHIYYHNCVLHLFRPFLRVTFVQAAKPPHLVCMESARAITQLVALYKHHYGLRRVPLIITHCTMTAAIQHLVNLSSAKHDVATQAAADLAETISAISNMAQRAPMSKRFFAILMGLIRRWAVKVPENVQNAMAEAEVEFASTESASLIMSTSLISSSSTNSQETLQRNDPGPEPMTTPGLINENSSHPIPASQPLQLGPNPFWTPFPGAFDGLPVAHPVPETFLPQQHMDISCMLDSGVDGDWAQLNRDGFTMANAGVGLDPNLWKWNGNLQA</sequence>
<dbReference type="PROSITE" id="PS50048">
    <property type="entry name" value="ZN2_CY6_FUNGAL_2"/>
    <property type="match status" value="1"/>
</dbReference>
<proteinExistence type="predicted"/>
<dbReference type="SUPFAM" id="SSF57701">
    <property type="entry name" value="Zn2/Cys6 DNA-binding domain"/>
    <property type="match status" value="1"/>
</dbReference>
<dbReference type="CDD" id="cd12148">
    <property type="entry name" value="fungal_TF_MHR"/>
    <property type="match status" value="1"/>
</dbReference>
<dbReference type="PROSITE" id="PS00463">
    <property type="entry name" value="ZN2_CY6_FUNGAL_1"/>
    <property type="match status" value="1"/>
</dbReference>
<keyword evidence="11" id="KW-1185">Reference proteome</keyword>
<protein>
    <recommendedName>
        <fullName evidence="9">Zn(2)-C6 fungal-type domain-containing protein</fullName>
    </recommendedName>
</protein>
<evidence type="ECO:0000256" key="6">
    <source>
        <dbReference type="ARBA" id="ARBA00023163"/>
    </source>
</evidence>
<dbReference type="GO" id="GO:0008270">
    <property type="term" value="F:zinc ion binding"/>
    <property type="evidence" value="ECO:0007669"/>
    <property type="project" value="InterPro"/>
</dbReference>
<dbReference type="SMART" id="SM00066">
    <property type="entry name" value="GAL4"/>
    <property type="match status" value="1"/>
</dbReference>
<dbReference type="GO" id="GO:0005634">
    <property type="term" value="C:nucleus"/>
    <property type="evidence" value="ECO:0007669"/>
    <property type="project" value="UniProtKB-SubCell"/>
</dbReference>
<dbReference type="Proteomes" id="UP000256645">
    <property type="component" value="Unassembled WGS sequence"/>
</dbReference>
<evidence type="ECO:0000313" key="10">
    <source>
        <dbReference type="EMBL" id="RDW60727.1"/>
    </source>
</evidence>
<dbReference type="PANTHER" id="PTHR31313:SF81">
    <property type="entry name" value="TY1 ENHANCER ACTIVATOR"/>
    <property type="match status" value="1"/>
</dbReference>
<dbReference type="AlphaFoldDB" id="A0A3D8QG64"/>
<dbReference type="STRING" id="1849047.A0A3D8QG64"/>
<evidence type="ECO:0000313" key="11">
    <source>
        <dbReference type="Proteomes" id="UP000256645"/>
    </source>
</evidence>
<name>A0A3D8QG64_9HELO</name>
<evidence type="ECO:0000259" key="9">
    <source>
        <dbReference type="PROSITE" id="PS50048"/>
    </source>
</evidence>
<evidence type="ECO:0000256" key="2">
    <source>
        <dbReference type="ARBA" id="ARBA00022723"/>
    </source>
</evidence>
<comment type="caution">
    <text evidence="10">The sequence shown here is derived from an EMBL/GenBank/DDBJ whole genome shotgun (WGS) entry which is preliminary data.</text>
</comment>
<gene>
    <name evidence="10" type="ORF">BP6252_12110</name>
</gene>
<organism evidence="10 11">
    <name type="scientific">Coleophoma cylindrospora</name>
    <dbReference type="NCBI Taxonomy" id="1849047"/>
    <lineage>
        <taxon>Eukaryota</taxon>
        <taxon>Fungi</taxon>
        <taxon>Dikarya</taxon>
        <taxon>Ascomycota</taxon>
        <taxon>Pezizomycotina</taxon>
        <taxon>Leotiomycetes</taxon>
        <taxon>Helotiales</taxon>
        <taxon>Dermateaceae</taxon>
        <taxon>Coleophoma</taxon>
    </lineage>
</organism>
<dbReference type="OrthoDB" id="2162761at2759"/>
<feature type="domain" description="Zn(2)-C6 fungal-type" evidence="9">
    <location>
        <begin position="53"/>
        <end position="84"/>
    </location>
</feature>
<dbReference type="GO" id="GO:0006351">
    <property type="term" value="P:DNA-templated transcription"/>
    <property type="evidence" value="ECO:0007669"/>
    <property type="project" value="InterPro"/>
</dbReference>
<dbReference type="GO" id="GO:0003677">
    <property type="term" value="F:DNA binding"/>
    <property type="evidence" value="ECO:0007669"/>
    <property type="project" value="UniProtKB-KW"/>
</dbReference>
<evidence type="ECO:0000256" key="3">
    <source>
        <dbReference type="ARBA" id="ARBA00022833"/>
    </source>
</evidence>
<dbReference type="CDD" id="cd00067">
    <property type="entry name" value="GAL4"/>
    <property type="match status" value="1"/>
</dbReference>
<keyword evidence="7" id="KW-0539">Nucleus</keyword>
<accession>A0A3D8QG64</accession>
<dbReference type="PANTHER" id="PTHR31313">
    <property type="entry name" value="TY1 ENHANCER ACTIVATOR"/>
    <property type="match status" value="1"/>
</dbReference>
<dbReference type="Pfam" id="PF00172">
    <property type="entry name" value="Zn_clus"/>
    <property type="match status" value="1"/>
</dbReference>
<keyword evidence="2" id="KW-0479">Metal-binding</keyword>
<keyword evidence="6" id="KW-0804">Transcription</keyword>
<evidence type="ECO:0000256" key="4">
    <source>
        <dbReference type="ARBA" id="ARBA00023015"/>
    </source>
</evidence>
<reference evidence="10 11" key="1">
    <citation type="journal article" date="2018" name="IMA Fungus">
        <title>IMA Genome-F 9: Draft genome sequence of Annulohypoxylon stygium, Aspergillus mulundensis, Berkeleyomyces basicola (syn. Thielaviopsis basicola), Ceratocystis smalleyi, two Cercospora beticola strains, Coleophoma cylindrospora, Fusarium fracticaudum, Phialophora cf. hyalina, and Morchella septimelata.</title>
        <authorList>
            <person name="Wingfield B.D."/>
            <person name="Bills G.F."/>
            <person name="Dong Y."/>
            <person name="Huang W."/>
            <person name="Nel W.J."/>
            <person name="Swalarsk-Parry B.S."/>
            <person name="Vaghefi N."/>
            <person name="Wilken P.M."/>
            <person name="An Z."/>
            <person name="de Beer Z.W."/>
            <person name="De Vos L."/>
            <person name="Chen L."/>
            <person name="Duong T.A."/>
            <person name="Gao Y."/>
            <person name="Hammerbacher A."/>
            <person name="Kikkert J.R."/>
            <person name="Li Y."/>
            <person name="Li H."/>
            <person name="Li K."/>
            <person name="Li Q."/>
            <person name="Liu X."/>
            <person name="Ma X."/>
            <person name="Naidoo K."/>
            <person name="Pethybridge S.J."/>
            <person name="Sun J."/>
            <person name="Steenkamp E.T."/>
            <person name="van der Nest M.A."/>
            <person name="van Wyk S."/>
            <person name="Wingfield M.J."/>
            <person name="Xiong C."/>
            <person name="Yue Q."/>
            <person name="Zhang X."/>
        </authorList>
    </citation>
    <scope>NUCLEOTIDE SEQUENCE [LARGE SCALE GENOMIC DNA]</scope>
    <source>
        <strain evidence="10 11">BP6252</strain>
    </source>
</reference>
<evidence type="ECO:0000256" key="5">
    <source>
        <dbReference type="ARBA" id="ARBA00023125"/>
    </source>
</evidence>
<dbReference type="InterPro" id="IPR007219">
    <property type="entry name" value="XnlR_reg_dom"/>
</dbReference>
<dbReference type="Pfam" id="PF04082">
    <property type="entry name" value="Fungal_trans"/>
    <property type="match status" value="1"/>
</dbReference>
<evidence type="ECO:0000256" key="1">
    <source>
        <dbReference type="ARBA" id="ARBA00004123"/>
    </source>
</evidence>
<dbReference type="Gene3D" id="4.10.240.10">
    <property type="entry name" value="Zn(2)-C6 fungal-type DNA-binding domain"/>
    <property type="match status" value="1"/>
</dbReference>
<comment type="subcellular location">
    <subcellularLocation>
        <location evidence="1">Nucleus</location>
    </subcellularLocation>
</comment>
<keyword evidence="4" id="KW-0805">Transcription regulation</keyword>
<dbReference type="InterPro" id="IPR036864">
    <property type="entry name" value="Zn2-C6_fun-type_DNA-bd_sf"/>
</dbReference>
<dbReference type="GO" id="GO:0000981">
    <property type="term" value="F:DNA-binding transcription factor activity, RNA polymerase II-specific"/>
    <property type="evidence" value="ECO:0007669"/>
    <property type="project" value="InterPro"/>
</dbReference>
<keyword evidence="5" id="KW-0238">DNA-binding</keyword>
<dbReference type="InterPro" id="IPR001138">
    <property type="entry name" value="Zn2Cys6_DnaBD"/>
</dbReference>